<dbReference type="InterPro" id="IPR025845">
    <property type="entry name" value="Thg1_C_dom"/>
</dbReference>
<dbReference type="AlphaFoldDB" id="A0AAE1PLE6"/>
<dbReference type="Proteomes" id="UP001292094">
    <property type="component" value="Unassembled WGS sequence"/>
</dbReference>
<dbReference type="EMBL" id="JAWZYT010001663">
    <property type="protein sequence ID" value="KAK4310193.1"/>
    <property type="molecule type" value="Genomic_DNA"/>
</dbReference>
<sequence>MANSRFEYVKAFETTGVLDPGNWIVVTVRCHNIDLLSQVYSFRQPNDVRFSRLMEASAVSRGGLSPREAEQTLCGTISENKRSILLTHFNYDYDDDKDDVFKKGTVMTCKNPTQLTVCESNT</sequence>
<dbReference type="PANTHER" id="PTHR12729:SF6">
    <property type="entry name" value="TRNA(HIS) GUANYLYLTRANSFERASE-RELATED"/>
    <property type="match status" value="1"/>
</dbReference>
<evidence type="ECO:0000259" key="1">
    <source>
        <dbReference type="Pfam" id="PF14413"/>
    </source>
</evidence>
<reference evidence="2" key="1">
    <citation type="submission" date="2023-11" db="EMBL/GenBank/DDBJ databases">
        <title>Genome assemblies of two species of porcelain crab, Petrolisthes cinctipes and Petrolisthes manimaculis (Anomura: Porcellanidae).</title>
        <authorList>
            <person name="Angst P."/>
        </authorList>
    </citation>
    <scope>NUCLEOTIDE SEQUENCE</scope>
    <source>
        <strain evidence="2">PB745_02</strain>
        <tissue evidence="2">Gill</tissue>
    </source>
</reference>
<comment type="caution">
    <text evidence="2">The sequence shown here is derived from an EMBL/GenBank/DDBJ whole genome shotgun (WGS) entry which is preliminary data.</text>
</comment>
<protein>
    <recommendedName>
        <fullName evidence="1">Thg1 C-terminal domain-containing protein</fullName>
    </recommendedName>
</protein>
<dbReference type="GO" id="GO:0008193">
    <property type="term" value="F:tRNA guanylyltransferase activity"/>
    <property type="evidence" value="ECO:0007669"/>
    <property type="project" value="UniProtKB-EC"/>
</dbReference>
<dbReference type="Pfam" id="PF14413">
    <property type="entry name" value="Thg1C"/>
    <property type="match status" value="1"/>
</dbReference>
<name>A0AAE1PLE6_9EUCA</name>
<keyword evidence="3" id="KW-1185">Reference proteome</keyword>
<dbReference type="Gene3D" id="3.30.70.3000">
    <property type="match status" value="2"/>
</dbReference>
<proteinExistence type="predicted"/>
<evidence type="ECO:0000313" key="3">
    <source>
        <dbReference type="Proteomes" id="UP001292094"/>
    </source>
</evidence>
<organism evidence="2 3">
    <name type="scientific">Petrolisthes manimaculis</name>
    <dbReference type="NCBI Taxonomy" id="1843537"/>
    <lineage>
        <taxon>Eukaryota</taxon>
        <taxon>Metazoa</taxon>
        <taxon>Ecdysozoa</taxon>
        <taxon>Arthropoda</taxon>
        <taxon>Crustacea</taxon>
        <taxon>Multicrustacea</taxon>
        <taxon>Malacostraca</taxon>
        <taxon>Eumalacostraca</taxon>
        <taxon>Eucarida</taxon>
        <taxon>Decapoda</taxon>
        <taxon>Pleocyemata</taxon>
        <taxon>Anomura</taxon>
        <taxon>Galatheoidea</taxon>
        <taxon>Porcellanidae</taxon>
        <taxon>Petrolisthes</taxon>
    </lineage>
</organism>
<accession>A0AAE1PLE6</accession>
<dbReference type="GO" id="GO:0005525">
    <property type="term" value="F:GTP binding"/>
    <property type="evidence" value="ECO:0007669"/>
    <property type="project" value="UniProtKB-KW"/>
</dbReference>
<dbReference type="PANTHER" id="PTHR12729">
    <property type="entry name" value="TRNA(HIS) GUANYLYLTRANSFERASE-RELATED"/>
    <property type="match status" value="1"/>
</dbReference>
<dbReference type="GO" id="GO:0006400">
    <property type="term" value="P:tRNA modification"/>
    <property type="evidence" value="ECO:0007669"/>
    <property type="project" value="InterPro"/>
</dbReference>
<gene>
    <name evidence="2" type="ORF">Pmani_018226</name>
</gene>
<feature type="domain" description="Thg1 C-terminal" evidence="1">
    <location>
        <begin position="59"/>
        <end position="113"/>
    </location>
</feature>
<dbReference type="GO" id="GO:0000287">
    <property type="term" value="F:magnesium ion binding"/>
    <property type="evidence" value="ECO:0007669"/>
    <property type="project" value="InterPro"/>
</dbReference>
<dbReference type="InterPro" id="IPR038469">
    <property type="entry name" value="tRNAHis_GuaTrfase_Thg1_sf"/>
</dbReference>
<evidence type="ECO:0000313" key="2">
    <source>
        <dbReference type="EMBL" id="KAK4310193.1"/>
    </source>
</evidence>
<dbReference type="InterPro" id="IPR007537">
    <property type="entry name" value="tRNAHis_GuaTrfase_Thg1"/>
</dbReference>